<dbReference type="Proteomes" id="UP000557857">
    <property type="component" value="Unassembled WGS sequence"/>
</dbReference>
<dbReference type="EMBL" id="JABCAG010000061">
    <property type="protein sequence ID" value="NMP59561.1"/>
    <property type="molecule type" value="Genomic_DNA"/>
</dbReference>
<accession>A0A848N0L4</accession>
<comment type="caution">
    <text evidence="1">The sequence shown here is derived from an EMBL/GenBank/DDBJ whole genome shotgun (WGS) entry which is preliminary data.</text>
</comment>
<gene>
    <name evidence="1" type="ORF">HI921_14025</name>
</gene>
<sequence length="136" mass="16052">MFNKEILFVGTHEELNDWLNKQGYIIDEKHMNQRTAFYENIGIFNRFGPCWLDKKTKIVCSGEGLGYPPDNAPTYPDKVMFELKTEGFTQKEINEAFYKAYKHLNRLRHQNKSDAIKDFIIEKRKISSLLTEEIVE</sequence>
<evidence type="ECO:0000313" key="2">
    <source>
        <dbReference type="Proteomes" id="UP000557857"/>
    </source>
</evidence>
<dbReference type="RefSeq" id="WP_169059099.1">
    <property type="nucleotide sequence ID" value="NZ_JABCAG010000061.1"/>
</dbReference>
<dbReference type="AlphaFoldDB" id="A0A848N0L4"/>
<organism evidence="1 2">
    <name type="scientific">Enterococcus mundtii</name>
    <dbReference type="NCBI Taxonomy" id="53346"/>
    <lineage>
        <taxon>Bacteria</taxon>
        <taxon>Bacillati</taxon>
        <taxon>Bacillota</taxon>
        <taxon>Bacilli</taxon>
        <taxon>Lactobacillales</taxon>
        <taxon>Enterococcaceae</taxon>
        <taxon>Enterococcus</taxon>
    </lineage>
</organism>
<proteinExistence type="predicted"/>
<reference evidence="1 2" key="1">
    <citation type="submission" date="2020-04" db="EMBL/GenBank/DDBJ databases">
        <authorList>
            <person name="Abaymova A."/>
            <person name="Teymurazov M."/>
            <person name="Tazyna O."/>
            <person name="Chatushin Y."/>
            <person name="Svetoch E."/>
            <person name="Pereligyn V."/>
            <person name="Pohylenko V."/>
            <person name="Platonov M."/>
            <person name="Kartsev N."/>
            <person name="Skryabin Y."/>
            <person name="Sizova A."/>
            <person name="Solomentsev V."/>
            <person name="Kislichkina A."/>
            <person name="Bogun A."/>
        </authorList>
    </citation>
    <scope>NUCLEOTIDE SEQUENCE [LARGE SCALE GENOMIC DNA]</scope>
    <source>
        <strain evidence="2">SCPM-O-B-8398 (E28)</strain>
    </source>
</reference>
<name>A0A848N0L4_ENTMU</name>
<protein>
    <submittedName>
        <fullName evidence="1">Uncharacterized protein</fullName>
    </submittedName>
</protein>
<evidence type="ECO:0000313" key="1">
    <source>
        <dbReference type="EMBL" id="NMP59561.1"/>
    </source>
</evidence>